<evidence type="ECO:0000256" key="11">
    <source>
        <dbReference type="PIRSR" id="PIRSR000445-2"/>
    </source>
</evidence>
<feature type="site" description="Important for activity" evidence="9 13">
    <location>
        <position position="97"/>
    </location>
</feature>
<keyword evidence="19" id="KW-1185">Reference proteome</keyword>
<dbReference type="GO" id="GO:0008883">
    <property type="term" value="F:glutamyl-tRNA reductase activity"/>
    <property type="evidence" value="ECO:0007669"/>
    <property type="project" value="UniProtKB-UniRule"/>
</dbReference>
<comment type="function">
    <text evidence="9">Catalyzes the NADPH-dependent reduction of glutamyl-tRNA(Glu) to glutamate 1-semialdehyde (GSA).</text>
</comment>
<dbReference type="InterPro" id="IPR036343">
    <property type="entry name" value="GluRdtase_N_sf"/>
</dbReference>
<feature type="binding site" evidence="9 11">
    <location>
        <position position="118"/>
    </location>
    <ligand>
        <name>substrate</name>
    </ligand>
</feature>
<accession>A0A0S2TGV0</accession>
<evidence type="ECO:0000256" key="9">
    <source>
        <dbReference type="HAMAP-Rule" id="MF_00087"/>
    </source>
</evidence>
<dbReference type="InterPro" id="IPR015896">
    <property type="entry name" value="4pyrrol_synth_GluRdtase_dimer"/>
</dbReference>
<keyword evidence="6 9" id="KW-0627">Porphyrin biosynthesis</keyword>
<dbReference type="EC" id="1.2.1.70" evidence="3 9"/>
<organism evidence="18 19">
    <name type="scientific">Candidatus Tenderia electrophaga</name>
    <dbReference type="NCBI Taxonomy" id="1748243"/>
    <lineage>
        <taxon>Bacteria</taxon>
        <taxon>Pseudomonadati</taxon>
        <taxon>Pseudomonadota</taxon>
        <taxon>Gammaproteobacteria</taxon>
        <taxon>Candidatus Tenderiales</taxon>
        <taxon>Candidatus Tenderiaceae</taxon>
        <taxon>Candidatus Tenderia</taxon>
    </lineage>
</organism>
<dbReference type="Gene3D" id="3.30.460.30">
    <property type="entry name" value="Glutamyl-tRNA reductase, N-terminal domain"/>
    <property type="match status" value="1"/>
</dbReference>
<evidence type="ECO:0000256" key="14">
    <source>
        <dbReference type="RuleBase" id="RU000584"/>
    </source>
</evidence>
<keyword evidence="5 9" id="KW-0560">Oxidoreductase</keyword>
<dbReference type="SUPFAM" id="SSF69742">
    <property type="entry name" value="Glutamyl tRNA-reductase catalytic, N-terminal domain"/>
    <property type="match status" value="1"/>
</dbReference>
<dbReference type="GO" id="GO:0019353">
    <property type="term" value="P:protoporphyrinogen IX biosynthetic process from glutamate"/>
    <property type="evidence" value="ECO:0007669"/>
    <property type="project" value="TreeGrafter"/>
</dbReference>
<feature type="domain" description="Glutamyl-tRNA reductase N-terminal" evidence="17">
    <location>
        <begin position="6"/>
        <end position="154"/>
    </location>
</feature>
<dbReference type="InterPro" id="IPR006151">
    <property type="entry name" value="Shikm_DH/Glu-tRNA_Rdtase"/>
</dbReference>
<sequence>MSLLAVGINHKTAPVEIRERVSFAPERLADALHELTSTQEVSEAAILSTCNRTELVCCSNQRDGNTVIDWFEHYHKLSDAEVRPYLYVHPDQLAVRHVLRVASGLDSLILGEPQILGQIKDAYSKAQQAGTVGKLLSRLFQHTFSVAKQVRTDTAIGSSPVSVAFAAVSLAKQIFSGMEEHTALLIGAGETIELAARHLHASGIGRMIIANRTVEKAHTLAQEFDAYAIALGEIPHHLAEADIVISSTASQLPILGKGATERAIKARKHRPMLMIDIAVPRDIEPEVGAMEDIYLYTVDDLQEIIEEGLKSRQEAAEQAEEIIDTQVAHFMGWLQSLSAVDTICQFRDHAMGIREAEVAKAMQRLANGADAEQVLQKLAHNLTNKLTHAPSAQLRQAGFDGRDEILDAARLLFQLKKTQR</sequence>
<dbReference type="PIRSF" id="PIRSF000445">
    <property type="entry name" value="4pyrrol_synth_GluRdtase"/>
    <property type="match status" value="1"/>
</dbReference>
<evidence type="ECO:0000313" key="18">
    <source>
        <dbReference type="EMBL" id="ALP54380.1"/>
    </source>
</evidence>
<dbReference type="HAMAP" id="MF_00087">
    <property type="entry name" value="Glu_tRNA_reductase"/>
    <property type="match status" value="1"/>
</dbReference>
<evidence type="ECO:0000256" key="10">
    <source>
        <dbReference type="PIRSR" id="PIRSR000445-1"/>
    </source>
</evidence>
<proteinExistence type="inferred from homology"/>
<comment type="pathway">
    <text evidence="1 9 14">Porphyrin-containing compound metabolism; protoporphyrin-IX biosynthesis; 5-aminolevulinate from L-glutamyl-tRNA(Glu): step 1/2.</text>
</comment>
<comment type="catalytic activity">
    <reaction evidence="7 9 14">
        <text>(S)-4-amino-5-oxopentanoate + tRNA(Glu) + NADP(+) = L-glutamyl-tRNA(Glu) + NADPH + H(+)</text>
        <dbReference type="Rhea" id="RHEA:12344"/>
        <dbReference type="Rhea" id="RHEA-COMP:9663"/>
        <dbReference type="Rhea" id="RHEA-COMP:9680"/>
        <dbReference type="ChEBI" id="CHEBI:15378"/>
        <dbReference type="ChEBI" id="CHEBI:57501"/>
        <dbReference type="ChEBI" id="CHEBI:57783"/>
        <dbReference type="ChEBI" id="CHEBI:58349"/>
        <dbReference type="ChEBI" id="CHEBI:78442"/>
        <dbReference type="ChEBI" id="CHEBI:78520"/>
        <dbReference type="EC" id="1.2.1.70"/>
    </reaction>
</comment>
<comment type="similarity">
    <text evidence="2 9 14">Belongs to the glutamyl-tRNA reductase family.</text>
</comment>
<feature type="domain" description="Quinate/shikimate 5-dehydrogenase/glutamyl-tRNA reductase" evidence="16">
    <location>
        <begin position="170"/>
        <end position="304"/>
    </location>
</feature>
<dbReference type="Gene3D" id="3.40.50.720">
    <property type="entry name" value="NAD(P)-binding Rossmann-like Domain"/>
    <property type="match status" value="1"/>
</dbReference>
<dbReference type="FunFam" id="3.30.460.30:FF:000001">
    <property type="entry name" value="Glutamyl-tRNA reductase"/>
    <property type="match status" value="1"/>
</dbReference>
<comment type="miscellaneous">
    <text evidence="9">During catalysis, the active site Cys acts as a nucleophile attacking the alpha-carbonyl group of tRNA-bound glutamate with the formation of a thioester intermediate between enzyme and glutamate, and the concomitant release of tRNA(Glu). The thioester intermediate is finally reduced by direct hydride transfer from NADPH, to form the product GSA.</text>
</comment>
<evidence type="ECO:0000259" key="17">
    <source>
        <dbReference type="Pfam" id="PF05201"/>
    </source>
</evidence>
<feature type="binding site" evidence="9 11">
    <location>
        <position position="107"/>
    </location>
    <ligand>
        <name>substrate</name>
    </ligand>
</feature>
<evidence type="ECO:0000256" key="8">
    <source>
        <dbReference type="ARBA" id="ARBA00068659"/>
    </source>
</evidence>
<comment type="subunit">
    <text evidence="9">Homodimer.</text>
</comment>
<evidence type="ECO:0000259" key="15">
    <source>
        <dbReference type="Pfam" id="PF00745"/>
    </source>
</evidence>
<dbReference type="InterPro" id="IPR036453">
    <property type="entry name" value="GluRdtase_dimer_dom_sf"/>
</dbReference>
<feature type="binding site" evidence="9 11">
    <location>
        <begin position="112"/>
        <end position="114"/>
    </location>
    <ligand>
        <name>substrate</name>
    </ligand>
</feature>
<feature type="active site" description="Nucleophile" evidence="9 10">
    <location>
        <position position="50"/>
    </location>
</feature>
<dbReference type="Pfam" id="PF00745">
    <property type="entry name" value="GlutR_dimer"/>
    <property type="match status" value="1"/>
</dbReference>
<dbReference type="Proteomes" id="UP000055136">
    <property type="component" value="Chromosome"/>
</dbReference>
<dbReference type="InterPro" id="IPR015895">
    <property type="entry name" value="4pyrrol_synth_GluRdtase_N"/>
</dbReference>
<evidence type="ECO:0000256" key="5">
    <source>
        <dbReference type="ARBA" id="ARBA00023002"/>
    </source>
</evidence>
<evidence type="ECO:0000256" key="4">
    <source>
        <dbReference type="ARBA" id="ARBA00022857"/>
    </source>
</evidence>
<feature type="binding site" evidence="9 12">
    <location>
        <begin position="187"/>
        <end position="192"/>
    </location>
    <ligand>
        <name>NADP(+)</name>
        <dbReference type="ChEBI" id="CHEBI:58349"/>
    </ligand>
</feature>
<dbReference type="NCBIfam" id="TIGR01035">
    <property type="entry name" value="hemA"/>
    <property type="match status" value="1"/>
</dbReference>
<evidence type="ECO:0000256" key="7">
    <source>
        <dbReference type="ARBA" id="ARBA00047464"/>
    </source>
</evidence>
<gene>
    <name evidence="9" type="primary">hemA</name>
    <name evidence="18" type="ORF">Tel_15175</name>
</gene>
<dbReference type="UniPathway" id="UPA00251">
    <property type="reaction ID" value="UER00316"/>
</dbReference>
<evidence type="ECO:0000259" key="16">
    <source>
        <dbReference type="Pfam" id="PF01488"/>
    </source>
</evidence>
<dbReference type="AlphaFoldDB" id="A0A0S2TGV0"/>
<evidence type="ECO:0000256" key="6">
    <source>
        <dbReference type="ARBA" id="ARBA00023244"/>
    </source>
</evidence>
<dbReference type="SUPFAM" id="SSF69075">
    <property type="entry name" value="Glutamyl tRNA-reductase dimerization domain"/>
    <property type="match status" value="1"/>
</dbReference>
<dbReference type="Pfam" id="PF05201">
    <property type="entry name" value="GlutR_N"/>
    <property type="match status" value="1"/>
</dbReference>
<dbReference type="SUPFAM" id="SSF51735">
    <property type="entry name" value="NAD(P)-binding Rossmann-fold domains"/>
    <property type="match status" value="1"/>
</dbReference>
<dbReference type="PANTHER" id="PTHR43013">
    <property type="entry name" value="GLUTAMYL-TRNA REDUCTASE"/>
    <property type="match status" value="1"/>
</dbReference>
<keyword evidence="4 9" id="KW-0521">NADP</keyword>
<dbReference type="GO" id="GO:0050661">
    <property type="term" value="F:NADP binding"/>
    <property type="evidence" value="ECO:0007669"/>
    <property type="project" value="InterPro"/>
</dbReference>
<evidence type="ECO:0000256" key="3">
    <source>
        <dbReference type="ARBA" id="ARBA00012970"/>
    </source>
</evidence>
<evidence type="ECO:0000256" key="13">
    <source>
        <dbReference type="PIRSR" id="PIRSR000445-4"/>
    </source>
</evidence>
<evidence type="ECO:0000256" key="12">
    <source>
        <dbReference type="PIRSR" id="PIRSR000445-3"/>
    </source>
</evidence>
<name>A0A0S2TGV0_9GAMM</name>
<feature type="binding site" evidence="9 11">
    <location>
        <begin position="49"/>
        <end position="52"/>
    </location>
    <ligand>
        <name>substrate</name>
    </ligand>
</feature>
<evidence type="ECO:0000256" key="1">
    <source>
        <dbReference type="ARBA" id="ARBA00005059"/>
    </source>
</evidence>
<evidence type="ECO:0000256" key="2">
    <source>
        <dbReference type="ARBA" id="ARBA00005916"/>
    </source>
</evidence>
<dbReference type="STRING" id="1748243.Tel_15175"/>
<feature type="domain" description="Tetrapyrrole biosynthesis glutamyl-tRNA reductase dimerisation" evidence="15">
    <location>
        <begin position="318"/>
        <end position="415"/>
    </location>
</feature>
<dbReference type="InterPro" id="IPR036291">
    <property type="entry name" value="NAD(P)-bd_dom_sf"/>
</dbReference>
<dbReference type="InterPro" id="IPR000343">
    <property type="entry name" value="4pyrrol_synth_GluRdtase"/>
</dbReference>
<dbReference type="Pfam" id="PF01488">
    <property type="entry name" value="Shikimate_DH"/>
    <property type="match status" value="1"/>
</dbReference>
<dbReference type="KEGG" id="tee:Tel_15175"/>
<comment type="domain">
    <text evidence="9">Possesses an unusual extended V-shaped dimeric structure with each monomer consisting of three distinct domains arranged along a curved 'spinal' alpha-helix. The N-terminal catalytic domain specifically recognizes the glutamate moiety of the substrate. The second domain is the NADPH-binding domain, and the third C-terminal domain is responsible for dimerization.</text>
</comment>
<reference evidence="18" key="1">
    <citation type="submission" date="2015-10" db="EMBL/GenBank/DDBJ databases">
        <title>Description of Candidatus Tenderia electrophaga gen. nov, sp. nov., an Uncultivated Electroautotroph from a Biocathode Enrichment.</title>
        <authorList>
            <person name="Eddie B.J."/>
            <person name="Malanoski A.P."/>
            <person name="Wang Z."/>
            <person name="Hall R.J."/>
            <person name="Oh S.D."/>
            <person name="Heiner C."/>
            <person name="Lin B."/>
            <person name="Strycharz-Glaven S.M."/>
        </authorList>
    </citation>
    <scope>NUCLEOTIDE SEQUENCE [LARGE SCALE GENOMIC DNA]</scope>
    <source>
        <strain evidence="18">NRL1</strain>
    </source>
</reference>
<dbReference type="InterPro" id="IPR018214">
    <property type="entry name" value="GluRdtase_CS"/>
</dbReference>
<dbReference type="FunFam" id="3.40.50.720:FF:000031">
    <property type="entry name" value="Glutamyl-tRNA reductase"/>
    <property type="match status" value="1"/>
</dbReference>
<dbReference type="EMBL" id="CP013099">
    <property type="protein sequence ID" value="ALP54380.1"/>
    <property type="molecule type" value="Genomic_DNA"/>
</dbReference>
<evidence type="ECO:0000313" key="19">
    <source>
        <dbReference type="Proteomes" id="UP000055136"/>
    </source>
</evidence>
<protein>
    <recommendedName>
        <fullName evidence="8 9">Glutamyl-tRNA reductase</fullName>
        <shortName evidence="9">GluTR</shortName>
        <ecNumber evidence="3 9">1.2.1.70</ecNumber>
    </recommendedName>
</protein>
<dbReference type="PROSITE" id="PS00747">
    <property type="entry name" value="GLUTR"/>
    <property type="match status" value="1"/>
</dbReference>
<dbReference type="CDD" id="cd05213">
    <property type="entry name" value="NAD_bind_Glutamyl_tRNA_reduct"/>
    <property type="match status" value="1"/>
</dbReference>
<dbReference type="PANTHER" id="PTHR43013:SF1">
    <property type="entry name" value="GLUTAMYL-TRNA REDUCTASE"/>
    <property type="match status" value="1"/>
</dbReference>